<sequence length="923" mass="102558">MSSFHIQNRSRTISGESLFNIKLDHKFSNFDHKAQPAIDIEELNSGLYALKRLSSVLEAAGLHSTKLLNPKNTVFPSPKVSPKAPSESEAPVTTVEAPQDTNAQISSIQATCAKNLVNIVLSGLATLIADVPELKIAQIPSVILALALIENLVGHESLDTTQQATVFSGCYDPTYEEIIDKIVKQYADTIEQGQLDLANKLMKQGVTSEELSEAQQAYKDQFVNDFFKKHVEGPLNTYRASVGEQIGSMLTDMLKIAPTISTDVTSTNVATVNGQNTLKAVLSGLEQAITKVPSVGGEKSVVITVTSLTPMLSKTSLENGDLTKIYEKTDDPDKASLDRHLKPHQAAVYREGITTAYQTAVQNLDKVRLSIDDQKKNLENQITMFQQAQLCCDDWMGKAPRFDQEKAYTSAKLGLSMETYAGLMNLSEMYYLLQPEEKSIFDTYVDQYKKLTMSLNFGTNDTYNTVTVSQLVAIVGTYQINSEYCLQNAVQNLAKIQENLTTRANTIQQLHFFDDIGPTMVQIGGTQNLGANFLRKNASNDYVPNFAYFNQYGLRFHHVHPDFATQAQTIQKNFDAACVQHITQLKQKIAELEKTYESLDPATASFVKDREKTVKAWLNSESLGGSLIYLILNSQLPKQKIFLEPLIQEINFNNLAANAINELLKITNEFATTSVYYNLSSYLIQSKEGDNLFSGDYFETYQALIKEREYIARDINRCKRAQLLVVELLKKISASQQVSAAQKSQMLNATANYNFIITSTLNQLIVLDSLLVNLKLSPKTVEKTQKSGNAKAQEYDPNVFMIVCENPEPTLRTSTSSSNPENKSTRDHNTDVTAMNKDWVPCLAALEGFISTGFPTASPSGGLGPLFTQIQSDQQDYTTQSQTQQLNLQNQMTNVQQEWTLVSTSMQVLNQILSKLAGEIYTN</sequence>
<dbReference type="RefSeq" id="WP_020370732.1">
    <property type="nucleotide sequence ID" value="NZ_APJW01000001.1"/>
</dbReference>
<protein>
    <recommendedName>
        <fullName evidence="4">Effector from type III secretion system family protein</fullName>
    </recommendedName>
</protein>
<keyword evidence="3" id="KW-1185">Reference proteome</keyword>
<reference evidence="2 3" key="1">
    <citation type="submission" date="2013-07" db="EMBL/GenBank/DDBJ databases">
        <title>Isolation of a new Chlamydia species from the feral Sacred Ibis (Threskiornis aethiopicus): Chlamydia ibidis.</title>
        <authorList>
            <person name="Vorimore F."/>
            <person name="Hsia R.-C."/>
            <person name="Huot-Creasy H."/>
            <person name="Bastian S."/>
            <person name="Deruyter L."/>
            <person name="Passet A."/>
            <person name="Sachse K."/>
            <person name="Bavoil P."/>
            <person name="Myers G."/>
            <person name="Laroucau K."/>
        </authorList>
    </citation>
    <scope>NUCLEOTIDE SEQUENCE [LARGE SCALE GENOMIC DNA]</scope>
    <source>
        <strain evidence="2 3">10-1398/6</strain>
    </source>
</reference>
<gene>
    <name evidence="2" type="ORF">H359_0079</name>
</gene>
<dbReference type="InterPro" id="IPR007606">
    <property type="entry name" value="T3SS_effector"/>
</dbReference>
<dbReference type="Pfam" id="PF04518">
    <property type="entry name" value="Effector_1"/>
    <property type="match status" value="1"/>
</dbReference>
<feature type="region of interest" description="Disordered" evidence="1">
    <location>
        <begin position="73"/>
        <end position="92"/>
    </location>
</feature>
<comment type="caution">
    <text evidence="2">The sequence shown here is derived from an EMBL/GenBank/DDBJ whole genome shotgun (WGS) entry which is preliminary data.</text>
</comment>
<name>A0ABN0N0V6_9CHLA</name>
<feature type="region of interest" description="Disordered" evidence="1">
    <location>
        <begin position="810"/>
        <end position="829"/>
    </location>
</feature>
<evidence type="ECO:0008006" key="4">
    <source>
        <dbReference type="Google" id="ProtNLM"/>
    </source>
</evidence>
<evidence type="ECO:0000313" key="3">
    <source>
        <dbReference type="Proteomes" id="UP000016064"/>
    </source>
</evidence>
<evidence type="ECO:0000256" key="1">
    <source>
        <dbReference type="SAM" id="MobiDB-lite"/>
    </source>
</evidence>
<feature type="compositionally biased region" description="Polar residues" evidence="1">
    <location>
        <begin position="811"/>
        <end position="822"/>
    </location>
</feature>
<proteinExistence type="predicted"/>
<dbReference type="EMBL" id="APJW01000001">
    <property type="protein sequence ID" value="EQM63204.1"/>
    <property type="molecule type" value="Genomic_DNA"/>
</dbReference>
<dbReference type="Proteomes" id="UP000016064">
    <property type="component" value="Unassembled WGS sequence"/>
</dbReference>
<evidence type="ECO:0000313" key="2">
    <source>
        <dbReference type="EMBL" id="EQM63204.1"/>
    </source>
</evidence>
<accession>A0ABN0N0V6</accession>
<organism evidence="2 3">
    <name type="scientific">Chlamydia ibidis 10-1398/6</name>
    <dbReference type="NCBI Taxonomy" id="1046581"/>
    <lineage>
        <taxon>Bacteria</taxon>
        <taxon>Pseudomonadati</taxon>
        <taxon>Chlamydiota</taxon>
        <taxon>Chlamydiia</taxon>
        <taxon>Chlamydiales</taxon>
        <taxon>Chlamydiaceae</taxon>
        <taxon>Chlamydia/Chlamydophila group</taxon>
        <taxon>Chlamydia</taxon>
    </lineage>
</organism>